<organism evidence="5 6">
    <name type="scientific">Pseudoroseomonas cervicalis ATCC 49957</name>
    <dbReference type="NCBI Taxonomy" id="525371"/>
    <lineage>
        <taxon>Bacteria</taxon>
        <taxon>Pseudomonadati</taxon>
        <taxon>Pseudomonadota</taxon>
        <taxon>Alphaproteobacteria</taxon>
        <taxon>Acetobacterales</taxon>
        <taxon>Roseomonadaceae</taxon>
        <taxon>Roseomonas</taxon>
    </lineage>
</organism>
<keyword evidence="5" id="KW-0413">Isomerase</keyword>
<dbReference type="GO" id="GO:0016853">
    <property type="term" value="F:isomerase activity"/>
    <property type="evidence" value="ECO:0007669"/>
    <property type="project" value="UniProtKB-KW"/>
</dbReference>
<proteinExistence type="inferred from homology"/>
<reference evidence="5 6" key="1">
    <citation type="submission" date="2010-04" db="EMBL/GenBank/DDBJ databases">
        <authorList>
            <person name="Qin X."/>
            <person name="Bachman B."/>
            <person name="Battles P."/>
            <person name="Bell A."/>
            <person name="Bess C."/>
            <person name="Bickham C."/>
            <person name="Chaboub L."/>
            <person name="Chen D."/>
            <person name="Coyle M."/>
            <person name="Deiros D.R."/>
            <person name="Dinh H."/>
            <person name="Forbes L."/>
            <person name="Fowler G."/>
            <person name="Francisco L."/>
            <person name="Fu Q."/>
            <person name="Gubbala S."/>
            <person name="Hale W."/>
            <person name="Han Y."/>
            <person name="Hemphill L."/>
            <person name="Highlander S.K."/>
            <person name="Hirani K."/>
            <person name="Hogues M."/>
            <person name="Jackson L."/>
            <person name="Jakkamsetti A."/>
            <person name="Javaid M."/>
            <person name="Jiang H."/>
            <person name="Korchina V."/>
            <person name="Kovar C."/>
            <person name="Lara F."/>
            <person name="Lee S."/>
            <person name="Mata R."/>
            <person name="Mathew T."/>
            <person name="Moen C."/>
            <person name="Morales K."/>
            <person name="Munidasa M."/>
            <person name="Nazareth L."/>
            <person name="Ngo R."/>
            <person name="Nguyen L."/>
            <person name="Okwuonu G."/>
            <person name="Ongeri F."/>
            <person name="Patil S."/>
            <person name="Petrosino J."/>
            <person name="Pham C."/>
            <person name="Pham P."/>
            <person name="Pu L.-L."/>
            <person name="Puazo M."/>
            <person name="Raj R."/>
            <person name="Reid J."/>
            <person name="Rouhana J."/>
            <person name="Saada N."/>
            <person name="Shang Y."/>
            <person name="Simmons D."/>
            <person name="Thornton R."/>
            <person name="Warren J."/>
            <person name="Weissenberger G."/>
            <person name="Zhang J."/>
            <person name="Zhang L."/>
            <person name="Zhou C."/>
            <person name="Zhu D."/>
            <person name="Muzny D."/>
            <person name="Worley K."/>
            <person name="Gibbs R."/>
        </authorList>
    </citation>
    <scope>NUCLEOTIDE SEQUENCE [LARGE SCALE GENOMIC DNA]</scope>
    <source>
        <strain evidence="5 6">ATCC 49957</strain>
    </source>
</reference>
<dbReference type="InterPro" id="IPR001753">
    <property type="entry name" value="Enoyl-CoA_hydra/iso"/>
</dbReference>
<dbReference type="Gene3D" id="3.90.226.10">
    <property type="entry name" value="2-enoyl-CoA Hydratase, Chain A, domain 1"/>
    <property type="match status" value="1"/>
</dbReference>
<dbReference type="InterPro" id="IPR029045">
    <property type="entry name" value="ClpP/crotonase-like_dom_sf"/>
</dbReference>
<dbReference type="HOGENOM" id="CLU_009834_7_3_5"/>
<dbReference type="PANTHER" id="PTHR11941:SF54">
    <property type="entry name" value="ENOYL-COA HYDRATASE, MITOCHONDRIAL"/>
    <property type="match status" value="1"/>
</dbReference>
<dbReference type="InterPro" id="IPR014748">
    <property type="entry name" value="Enoyl-CoA_hydra_C"/>
</dbReference>
<dbReference type="Gene3D" id="1.10.12.10">
    <property type="entry name" value="Lyase 2-enoyl-coa Hydratase, Chain A, domain 2"/>
    <property type="match status" value="1"/>
</dbReference>
<dbReference type="PANTHER" id="PTHR11941">
    <property type="entry name" value="ENOYL-COA HYDRATASE-RELATED"/>
    <property type="match status" value="1"/>
</dbReference>
<accession>D5RT96</accession>
<dbReference type="CDD" id="cd06558">
    <property type="entry name" value="crotonase-like"/>
    <property type="match status" value="1"/>
</dbReference>
<keyword evidence="6" id="KW-1185">Reference proteome</keyword>
<dbReference type="SUPFAM" id="SSF52096">
    <property type="entry name" value="ClpP/crotonase"/>
    <property type="match status" value="1"/>
</dbReference>
<name>D5RT96_9PROT</name>
<gene>
    <name evidence="5" type="ORF">HMPREF0731_4308</name>
</gene>
<evidence type="ECO:0000313" key="6">
    <source>
        <dbReference type="Proteomes" id="UP000005324"/>
    </source>
</evidence>
<evidence type="ECO:0000313" key="5">
    <source>
        <dbReference type="EMBL" id="EFH09472.1"/>
    </source>
</evidence>
<dbReference type="PROSITE" id="PS00166">
    <property type="entry name" value="ENOYL_COA_HYDRATASE"/>
    <property type="match status" value="1"/>
</dbReference>
<evidence type="ECO:0000256" key="3">
    <source>
        <dbReference type="RuleBase" id="RU003707"/>
    </source>
</evidence>
<keyword evidence="2 5" id="KW-0456">Lyase</keyword>
<sequence>MRGAAIDRAAPRPHRSATMPNPHLRVSRTGPVATVVIDRIEKRNCLDLPMWEAMAEIFTDLSADDSLGCVILRGAGEEAFCAGADIGRFGQDHGGRAKDERYAGGLGGAIAAIRDCRHPVVAAIAGWCMGGGAALATACDFRVGGEGARIGIPARKLGIWYPHAALDLLLGIVGYPVACELLIEGRVLEGAEAKSLGLLNRCVPDAQVFAEAEALAARICEGAPLSNRFHKQALRALRGPLPIPAETLAQAGRYTETEDFRNAVQAFLEKRRPVFAGR</sequence>
<dbReference type="GO" id="GO:0006635">
    <property type="term" value="P:fatty acid beta-oxidation"/>
    <property type="evidence" value="ECO:0007669"/>
    <property type="project" value="TreeGrafter"/>
</dbReference>
<dbReference type="Pfam" id="PF00378">
    <property type="entry name" value="ECH_1"/>
    <property type="match status" value="1"/>
</dbReference>
<dbReference type="AlphaFoldDB" id="D5RT96"/>
<comment type="caution">
    <text evidence="5">The sequence shown here is derived from an EMBL/GenBank/DDBJ whole genome shotgun (WGS) entry which is preliminary data.</text>
</comment>
<dbReference type="EMBL" id="ADVL01000783">
    <property type="protein sequence ID" value="EFH09472.1"/>
    <property type="molecule type" value="Genomic_DNA"/>
</dbReference>
<evidence type="ECO:0000256" key="2">
    <source>
        <dbReference type="ARBA" id="ARBA00023239"/>
    </source>
</evidence>
<evidence type="ECO:0000256" key="4">
    <source>
        <dbReference type="SAM" id="MobiDB-lite"/>
    </source>
</evidence>
<comment type="similarity">
    <text evidence="1 3">Belongs to the enoyl-CoA hydratase/isomerase family.</text>
</comment>
<dbReference type="Proteomes" id="UP000005324">
    <property type="component" value="Unassembled WGS sequence"/>
</dbReference>
<evidence type="ECO:0000256" key="1">
    <source>
        <dbReference type="ARBA" id="ARBA00005254"/>
    </source>
</evidence>
<protein>
    <submittedName>
        <fullName evidence="5">Enoyl-CoA hydratase/isomerase family protein</fullName>
        <ecNumber evidence="5">4.2.1.17</ecNumber>
    </submittedName>
</protein>
<dbReference type="EC" id="4.2.1.17" evidence="5"/>
<dbReference type="InterPro" id="IPR018376">
    <property type="entry name" value="Enoyl-CoA_hyd/isom_CS"/>
</dbReference>
<feature type="region of interest" description="Disordered" evidence="4">
    <location>
        <begin position="1"/>
        <end position="24"/>
    </location>
</feature>
<dbReference type="GO" id="GO:0004300">
    <property type="term" value="F:enoyl-CoA hydratase activity"/>
    <property type="evidence" value="ECO:0007669"/>
    <property type="project" value="UniProtKB-EC"/>
</dbReference>